<evidence type="ECO:0000256" key="3">
    <source>
        <dbReference type="ARBA" id="ARBA00011881"/>
    </source>
</evidence>
<keyword evidence="4 7" id="KW-0479">Metal-binding</keyword>
<dbReference type="PIRSF" id="PIRSF006118">
    <property type="entry name" value="KDO8-P_Ptase"/>
    <property type="match status" value="1"/>
</dbReference>
<protein>
    <submittedName>
        <fullName evidence="8">3-deoxy-D-manno-octulosonate 8-phosphate phosphatase</fullName>
    </submittedName>
</protein>
<dbReference type="SFLD" id="SFLDS00003">
    <property type="entry name" value="Haloacid_Dehalogenase"/>
    <property type="match status" value="1"/>
</dbReference>
<dbReference type="InterPro" id="IPR010023">
    <property type="entry name" value="KdsC_fam"/>
</dbReference>
<dbReference type="EMBL" id="MNTG01000001">
    <property type="protein sequence ID" value="OLA39378.1"/>
    <property type="molecule type" value="Genomic_DNA"/>
</dbReference>
<dbReference type="GO" id="GO:0016788">
    <property type="term" value="F:hydrolase activity, acting on ester bonds"/>
    <property type="evidence" value="ECO:0007669"/>
    <property type="project" value="InterPro"/>
</dbReference>
<name>A0A1Q6RAG6_9FIRM</name>
<dbReference type="InterPro" id="IPR006549">
    <property type="entry name" value="HAD-SF_hydro_IIIA"/>
</dbReference>
<evidence type="ECO:0000256" key="6">
    <source>
        <dbReference type="ARBA" id="ARBA00022842"/>
    </source>
</evidence>
<dbReference type="InterPro" id="IPR036412">
    <property type="entry name" value="HAD-like_sf"/>
</dbReference>
<feature type="binding site" evidence="7">
    <location>
        <position position="30"/>
    </location>
    <ligand>
        <name>substrate</name>
    </ligand>
</feature>
<dbReference type="SUPFAM" id="SSF56784">
    <property type="entry name" value="HAD-like"/>
    <property type="match status" value="1"/>
</dbReference>
<reference evidence="8 9" key="1">
    <citation type="journal article" date="2016" name="Nat. Biotechnol.">
        <title>Measurement of bacterial replication rates in microbial communities.</title>
        <authorList>
            <person name="Brown C.T."/>
            <person name="Olm M.R."/>
            <person name="Thomas B.C."/>
            <person name="Banfield J.F."/>
        </authorList>
    </citation>
    <scope>NUCLEOTIDE SEQUENCE [LARGE SCALE GENOMIC DNA]</scope>
    <source>
        <strain evidence="8">46_33</strain>
    </source>
</reference>
<feature type="binding site" evidence="7">
    <location>
        <position position="121"/>
    </location>
    <ligand>
        <name>Mg(2+)</name>
        <dbReference type="ChEBI" id="CHEBI:18420"/>
    </ligand>
</feature>
<dbReference type="PANTHER" id="PTHR21485">
    <property type="entry name" value="HAD SUPERFAMILY MEMBERS CMAS AND KDSC"/>
    <property type="match status" value="1"/>
</dbReference>
<dbReference type="Gene3D" id="3.40.50.1000">
    <property type="entry name" value="HAD superfamily/HAD-like"/>
    <property type="match status" value="1"/>
</dbReference>
<comment type="cofactor">
    <cofactor evidence="1 7">
        <name>Mg(2+)</name>
        <dbReference type="ChEBI" id="CHEBI:18420"/>
    </cofactor>
</comment>
<evidence type="ECO:0000256" key="5">
    <source>
        <dbReference type="ARBA" id="ARBA00022801"/>
    </source>
</evidence>
<dbReference type="InterPro" id="IPR050793">
    <property type="entry name" value="CMP-NeuNAc_synthase"/>
</dbReference>
<evidence type="ECO:0000256" key="1">
    <source>
        <dbReference type="ARBA" id="ARBA00001946"/>
    </source>
</evidence>
<dbReference type="RefSeq" id="WP_303679084.1">
    <property type="nucleotide sequence ID" value="NZ_DBFOYN010000060.1"/>
</dbReference>
<dbReference type="NCBIfam" id="TIGR01662">
    <property type="entry name" value="HAD-SF-IIIA"/>
    <property type="match status" value="1"/>
</dbReference>
<dbReference type="NCBIfam" id="TIGR01670">
    <property type="entry name" value="KdsC-phosphatas"/>
    <property type="match status" value="1"/>
</dbReference>
<dbReference type="AlphaFoldDB" id="A0A1Q6RAG6"/>
<dbReference type="GO" id="GO:0008781">
    <property type="term" value="F:N-acylneuraminate cytidylyltransferase activity"/>
    <property type="evidence" value="ECO:0007669"/>
    <property type="project" value="TreeGrafter"/>
</dbReference>
<evidence type="ECO:0000313" key="9">
    <source>
        <dbReference type="Proteomes" id="UP000186777"/>
    </source>
</evidence>
<proteinExistence type="inferred from homology"/>
<comment type="similarity">
    <text evidence="2">Belongs to the KdsC family.</text>
</comment>
<feature type="binding site" evidence="7">
    <location>
        <position position="28"/>
    </location>
    <ligand>
        <name>Mg(2+)</name>
        <dbReference type="ChEBI" id="CHEBI:18420"/>
    </ligand>
</feature>
<dbReference type="FunFam" id="3.40.50.1000:FF:000029">
    <property type="entry name" value="3-deoxy-D-manno-octulosonate 8-phosphate phosphatase KdsC"/>
    <property type="match status" value="1"/>
</dbReference>
<comment type="caution">
    <text evidence="8">The sequence shown here is derived from an EMBL/GenBank/DDBJ whole genome shotgun (WGS) entry which is preliminary data.</text>
</comment>
<gene>
    <name evidence="8" type="ORF">BHW43_00325</name>
</gene>
<keyword evidence="5" id="KW-0378">Hydrolase</keyword>
<dbReference type="PANTHER" id="PTHR21485:SF3">
    <property type="entry name" value="N-ACYLNEURAMINATE CYTIDYLYLTRANSFERASE"/>
    <property type="match status" value="1"/>
</dbReference>
<keyword evidence="6 7" id="KW-0460">Magnesium</keyword>
<dbReference type="Pfam" id="PF00702">
    <property type="entry name" value="Hydrolase"/>
    <property type="match status" value="1"/>
</dbReference>
<evidence type="ECO:0000256" key="4">
    <source>
        <dbReference type="ARBA" id="ARBA00022723"/>
    </source>
</evidence>
<evidence type="ECO:0000256" key="2">
    <source>
        <dbReference type="ARBA" id="ARBA00005893"/>
    </source>
</evidence>
<organism evidence="8 9">
    <name type="scientific">Phascolarctobacterium succinatutens</name>
    <dbReference type="NCBI Taxonomy" id="626940"/>
    <lineage>
        <taxon>Bacteria</taxon>
        <taxon>Bacillati</taxon>
        <taxon>Bacillota</taxon>
        <taxon>Negativicutes</taxon>
        <taxon>Acidaminococcales</taxon>
        <taxon>Acidaminococcaceae</taxon>
        <taxon>Phascolarctobacterium</taxon>
    </lineage>
</organism>
<accession>A0A1Q6RAG6</accession>
<dbReference type="Proteomes" id="UP000186777">
    <property type="component" value="Unassembled WGS sequence"/>
</dbReference>
<dbReference type="InterPro" id="IPR023214">
    <property type="entry name" value="HAD_sf"/>
</dbReference>
<sequence>MISWFDDAQDEDDEFIEAAKAIRLLALDVDGVLTDGTIYIAADGECFKGFNAKDGMGISCALRNGLDVAIITGRKSEIIHRRAEELGITTIIEGAKDKREALRSLRRLRGLSVEEVAYVGDDLNDLPAFAESGLTFAPDDAAEDVYDAADIGLDNSGGRGAVREAIEYILAAQDKWKKIVASYEQAGQGDRQ</sequence>
<dbReference type="SFLD" id="SFLDG01136">
    <property type="entry name" value="C1.6:_Phosphoserine_Phosphatas"/>
    <property type="match status" value="1"/>
</dbReference>
<evidence type="ECO:0000256" key="7">
    <source>
        <dbReference type="PIRSR" id="PIRSR006118-2"/>
    </source>
</evidence>
<dbReference type="STRING" id="626940.BHW43_00325"/>
<comment type="subunit">
    <text evidence="3">Homotetramer.</text>
</comment>
<dbReference type="SFLD" id="SFLDG01138">
    <property type="entry name" value="C1.6.2:_Deoxy-d-mannose-octulo"/>
    <property type="match status" value="1"/>
</dbReference>
<dbReference type="GO" id="GO:0046872">
    <property type="term" value="F:metal ion binding"/>
    <property type="evidence" value="ECO:0007669"/>
    <property type="project" value="UniProtKB-KW"/>
</dbReference>
<evidence type="ECO:0000313" key="8">
    <source>
        <dbReference type="EMBL" id="OLA39378.1"/>
    </source>
</evidence>